<dbReference type="AlphaFoldDB" id="A0A382GX78"/>
<dbReference type="PANTHER" id="PTHR33473:SF19">
    <property type="entry name" value="ATP-DEPENDENT CLP PROTEASE ADAPTER PROTEIN CLPS"/>
    <property type="match status" value="1"/>
</dbReference>
<name>A0A382GX78_9ZZZZ</name>
<dbReference type="GO" id="GO:0030163">
    <property type="term" value="P:protein catabolic process"/>
    <property type="evidence" value="ECO:0007669"/>
    <property type="project" value="InterPro"/>
</dbReference>
<reference evidence="2" key="1">
    <citation type="submission" date="2018-05" db="EMBL/GenBank/DDBJ databases">
        <authorList>
            <person name="Lanie J.A."/>
            <person name="Ng W.-L."/>
            <person name="Kazmierczak K.M."/>
            <person name="Andrzejewski T.M."/>
            <person name="Davidsen T.M."/>
            <person name="Wayne K.J."/>
            <person name="Tettelin H."/>
            <person name="Glass J.I."/>
            <person name="Rusch D."/>
            <person name="Podicherti R."/>
            <person name="Tsui H.-C.T."/>
            <person name="Winkler M.E."/>
        </authorList>
    </citation>
    <scope>NUCLEOTIDE SEQUENCE</scope>
</reference>
<sequence length="106" mass="12062">MPVETLPFSPGIIEESEGETRQAYLPLYKIIMWDDNVTTMEFVIRVLIKLFSKDYSTAEKLMYEIHLHGAALVVTLPLEQAEFKVEQVHSAAAMEEFPLTCTIELA</sequence>
<dbReference type="GO" id="GO:0006508">
    <property type="term" value="P:proteolysis"/>
    <property type="evidence" value="ECO:0007669"/>
    <property type="project" value="InterPro"/>
</dbReference>
<protein>
    <recommendedName>
        <fullName evidence="1">Adaptor protein ClpS core domain-containing protein</fullName>
    </recommendedName>
</protein>
<dbReference type="InterPro" id="IPR014719">
    <property type="entry name" value="Ribosomal_bL12_C/ClpS-like"/>
</dbReference>
<evidence type="ECO:0000313" key="2">
    <source>
        <dbReference type="EMBL" id="SVB79696.1"/>
    </source>
</evidence>
<evidence type="ECO:0000259" key="1">
    <source>
        <dbReference type="Pfam" id="PF02617"/>
    </source>
</evidence>
<dbReference type="Gene3D" id="3.30.1390.10">
    <property type="match status" value="1"/>
</dbReference>
<accession>A0A382GX78</accession>
<dbReference type="InterPro" id="IPR003769">
    <property type="entry name" value="ClpS_core"/>
</dbReference>
<dbReference type="Pfam" id="PF02617">
    <property type="entry name" value="ClpS"/>
    <property type="match status" value="1"/>
</dbReference>
<dbReference type="SUPFAM" id="SSF54736">
    <property type="entry name" value="ClpS-like"/>
    <property type="match status" value="1"/>
</dbReference>
<dbReference type="PANTHER" id="PTHR33473">
    <property type="entry name" value="ATP-DEPENDENT CLP PROTEASE ADAPTER PROTEIN CLPS1, CHLOROPLASTIC"/>
    <property type="match status" value="1"/>
</dbReference>
<gene>
    <name evidence="2" type="ORF">METZ01_LOCUS232550</name>
</gene>
<feature type="domain" description="Adaptor protein ClpS core" evidence="1">
    <location>
        <begin position="26"/>
        <end position="102"/>
    </location>
</feature>
<dbReference type="InterPro" id="IPR022935">
    <property type="entry name" value="ClpS"/>
</dbReference>
<dbReference type="HAMAP" id="MF_00302">
    <property type="entry name" value="ClpS"/>
    <property type="match status" value="1"/>
</dbReference>
<dbReference type="EMBL" id="UINC01057968">
    <property type="protein sequence ID" value="SVB79696.1"/>
    <property type="molecule type" value="Genomic_DNA"/>
</dbReference>
<organism evidence="2">
    <name type="scientific">marine metagenome</name>
    <dbReference type="NCBI Taxonomy" id="408172"/>
    <lineage>
        <taxon>unclassified sequences</taxon>
        <taxon>metagenomes</taxon>
        <taxon>ecological metagenomes</taxon>
    </lineage>
</organism>
<proteinExistence type="inferred from homology"/>